<feature type="domain" description="Phage integrase central" evidence="2">
    <location>
        <begin position="87"/>
        <end position="169"/>
    </location>
</feature>
<evidence type="ECO:0000313" key="3">
    <source>
        <dbReference type="EMBL" id="AGS51549.1"/>
    </source>
</evidence>
<dbReference type="AlphaFoldDB" id="A0A806KFI5"/>
<dbReference type="EMBL" id="JQ844164">
    <property type="protein sequence ID" value="AGS51549.1"/>
    <property type="molecule type" value="Genomic_DNA"/>
</dbReference>
<keyword evidence="1" id="KW-0238">DNA-binding</keyword>
<protein>
    <recommendedName>
        <fullName evidence="2">Phage integrase central domain-containing protein</fullName>
    </recommendedName>
</protein>
<organism evidence="3">
    <name type="scientific">uncultured bacterium contig00004</name>
    <dbReference type="NCBI Taxonomy" id="1181496"/>
    <lineage>
        <taxon>Bacteria</taxon>
        <taxon>environmental samples</taxon>
    </lineage>
</organism>
<accession>A0A806KFI5</accession>
<dbReference type="Gene3D" id="1.10.150.130">
    <property type="match status" value="1"/>
</dbReference>
<proteinExistence type="predicted"/>
<sequence length="211" mass="25184">MHNKFTLYFRKVPSGKRLYYYYAYDEEGRRLGPWATGQESKTAARNYCIGLVRLGKLLPDPKKMHTFEEFSKTFWDWENSAYLKERRKRRKLTQSYADKNMKVVEHTLIPYFGKMRLDRITGEEIDKWLDCMIAEKYENTTTNGYYGTLQTMLKWAVKRRIIDRDPFLDVGRLLKEKKTKKLSRRTNSKCCLWTTGKKFGITTFCGTRSTR</sequence>
<evidence type="ECO:0000256" key="1">
    <source>
        <dbReference type="ARBA" id="ARBA00023125"/>
    </source>
</evidence>
<reference evidence="3" key="1">
    <citation type="submission" date="2012-03" db="EMBL/GenBank/DDBJ databases">
        <title>Functional metagenomics reveals considerable lignocellulase gene clusters in the gut microbiome of a wood-feeding higher termite.</title>
        <authorList>
            <person name="Liu N."/>
        </authorList>
    </citation>
    <scope>NUCLEOTIDE SEQUENCE</scope>
</reference>
<dbReference type="InterPro" id="IPR010998">
    <property type="entry name" value="Integrase_recombinase_N"/>
</dbReference>
<dbReference type="SUPFAM" id="SSF56349">
    <property type="entry name" value="DNA breaking-rejoining enzymes"/>
    <property type="match status" value="1"/>
</dbReference>
<name>A0A806KFI5_9BACT</name>
<dbReference type="InterPro" id="IPR053876">
    <property type="entry name" value="Phage_int_M"/>
</dbReference>
<evidence type="ECO:0000259" key="2">
    <source>
        <dbReference type="Pfam" id="PF22022"/>
    </source>
</evidence>
<dbReference type="GO" id="GO:0003677">
    <property type="term" value="F:DNA binding"/>
    <property type="evidence" value="ECO:0007669"/>
    <property type="project" value="UniProtKB-KW"/>
</dbReference>
<dbReference type="InterPro" id="IPR011010">
    <property type="entry name" value="DNA_brk_join_enz"/>
</dbReference>
<dbReference type="Pfam" id="PF22022">
    <property type="entry name" value="Phage_int_M"/>
    <property type="match status" value="1"/>
</dbReference>